<sequence>MKLPSENLSVPDKLAEFEQWLTPKLERIKDTDKFNTEISSLCNCIRNLSKYLDNFEKMELCTIENLVDAIVMSSSSFTSGVSFFEDESALTNYYDSIFNLLFLATGATDNNLKNHFLIKLKEDEISSSIPKRGSGKKLIKFTLKPLPNTTKADYVARQLAACYVGGIQEYDTLVTTEPTFSLRQYLKLYLVEYVSLILEDEEDVLQLWAMCSSFMKLSSQSEDMARYLISSCTIFKVRGSVSASGGHIPENILREKLTEMGLKPDVDFNTSDVVIGEEMVTEGGKRKKKTRAYDFVLPYKTEGWQPKLFIQSQFYAGDSGSVSHKVVDQTSSSRQFTKEKYPDAKFIEYLDGAGYYASLRGDLEHMLTMSDTHTFIQVKSILIRLRREFQHIQYLTPVEFEHAIFETALGVRDDVFVNLIRDGYDLNEIERVETEVLADCQITISNSQYTIEENRINYSRKLFLLDVAATNADKITNEQRRSGRYILVPGFGSNFGILGSELAGLVCQKANYIEITPAQYEEDLEWLLDEKVIARC</sequence>
<accession>A0ABM9QSL3</accession>
<name>A0ABM9QSL3_9VIBR</name>
<gene>
    <name evidence="1" type="ORF">VCR4J5_170175</name>
</gene>
<dbReference type="Proteomes" id="UP000049077">
    <property type="component" value="Unassembled WGS sequence"/>
</dbReference>
<evidence type="ECO:0000313" key="1">
    <source>
        <dbReference type="EMBL" id="CDT25626.1"/>
    </source>
</evidence>
<reference evidence="1 2" key="1">
    <citation type="submission" date="2014-06" db="EMBL/GenBank/DDBJ databases">
        <authorList>
            <person name="Le Roux F."/>
        </authorList>
    </citation>
    <scope>NUCLEOTIDE SEQUENCE [LARGE SCALE GENOMIC DNA]</scope>
    <source>
        <strain evidence="1 2">J5-4</strain>
    </source>
</reference>
<dbReference type="RefSeq" id="WP_048666447.1">
    <property type="nucleotide sequence ID" value="NZ_AP025476.1"/>
</dbReference>
<dbReference type="EMBL" id="CCJX01000079">
    <property type="protein sequence ID" value="CDT25626.1"/>
    <property type="molecule type" value="Genomic_DNA"/>
</dbReference>
<comment type="caution">
    <text evidence="1">The sequence shown here is derived from an EMBL/GenBank/DDBJ whole genome shotgun (WGS) entry which is preliminary data.</text>
</comment>
<proteinExistence type="predicted"/>
<evidence type="ECO:0000313" key="2">
    <source>
        <dbReference type="Proteomes" id="UP000049077"/>
    </source>
</evidence>
<protein>
    <submittedName>
        <fullName evidence="1">Uncharacterized protein</fullName>
    </submittedName>
</protein>
<organism evidence="1 2">
    <name type="scientific">Vibrio crassostreae</name>
    <dbReference type="NCBI Taxonomy" id="246167"/>
    <lineage>
        <taxon>Bacteria</taxon>
        <taxon>Pseudomonadati</taxon>
        <taxon>Pseudomonadota</taxon>
        <taxon>Gammaproteobacteria</taxon>
        <taxon>Vibrionales</taxon>
        <taxon>Vibrionaceae</taxon>
        <taxon>Vibrio</taxon>
    </lineage>
</organism>
<keyword evidence="2" id="KW-1185">Reference proteome</keyword>
<dbReference type="GeneID" id="93900370"/>